<evidence type="ECO:0000313" key="2">
    <source>
        <dbReference type="EMBL" id="AAP97325.1"/>
    </source>
</evidence>
<sequence length="26" mass="2514">MEPSHAGAAGSSRAVCSQGPPTQISS</sequence>
<feature type="region of interest" description="Disordered" evidence="1">
    <location>
        <begin position="1"/>
        <end position="26"/>
    </location>
</feature>
<reference evidence="2" key="1">
    <citation type="journal article" date="2003" name="J. Exp. Med.">
        <title>129-derived strains of mice are deficient in DNA polymerase iota and have normal immunoglobulin hypermutation.</title>
        <authorList>
            <person name="McDonald J.P."/>
            <person name="Frank E.G."/>
            <person name="Plosky B.S."/>
            <person name="Rogozin I.B."/>
            <person name="Masutani C."/>
            <person name="Hanaoka F."/>
            <person name="Woodgate R."/>
            <person name="Gearhart P.J."/>
        </authorList>
    </citation>
    <scope>NUCLEOTIDE SEQUENCE</scope>
    <source>
        <strain evidence="2">129Sv</strain>
    </source>
</reference>
<evidence type="ECO:0000256" key="1">
    <source>
        <dbReference type="SAM" id="MobiDB-lite"/>
    </source>
</evidence>
<organism evidence="2">
    <name type="scientific">Mus musculus</name>
    <name type="common">Mouse</name>
    <dbReference type="NCBI Taxonomy" id="10090"/>
    <lineage>
        <taxon>Eukaryota</taxon>
        <taxon>Metazoa</taxon>
        <taxon>Chordata</taxon>
        <taxon>Craniata</taxon>
        <taxon>Vertebrata</taxon>
        <taxon>Euteleostomi</taxon>
        <taxon>Mammalia</taxon>
        <taxon>Eutheria</taxon>
        <taxon>Euarchontoglires</taxon>
        <taxon>Glires</taxon>
        <taxon>Rodentia</taxon>
        <taxon>Myomorpha</taxon>
        <taxon>Muroidea</taxon>
        <taxon>Muridae</taxon>
        <taxon>Murinae</taxon>
        <taxon>Mus</taxon>
        <taxon>Mus</taxon>
    </lineage>
</organism>
<dbReference type="AlphaFoldDB" id="Q7TNX7"/>
<gene>
    <name evidence="2" type="primary">Poli</name>
</gene>
<dbReference type="EMBL" id="AH013032">
    <property type="protein sequence ID" value="AAP97325.1"/>
    <property type="molecule type" value="Genomic_DNA"/>
</dbReference>
<name>Q7TNX7_MOUSE</name>
<accession>Q7TNX7</accession>
<protein>
    <submittedName>
        <fullName evidence="2">Nonfunctional DNA polymerase iota</fullName>
    </submittedName>
</protein>
<proteinExistence type="predicted"/>